<dbReference type="Proteomes" id="UP000813385">
    <property type="component" value="Unassembled WGS sequence"/>
</dbReference>
<accession>A0A8K0TF45</accession>
<dbReference type="OrthoDB" id="4851498at2759"/>
<keyword evidence="3" id="KW-1185">Reference proteome</keyword>
<dbReference type="PANTHER" id="PTHR37540:SF9">
    <property type="entry name" value="ZN(2)-C6 FUNGAL-TYPE DOMAIN-CONTAINING PROTEIN"/>
    <property type="match status" value="1"/>
</dbReference>
<reference evidence="2" key="1">
    <citation type="journal article" date="2021" name="Nat. Commun.">
        <title>Genetic determinants of endophytism in the Arabidopsis root mycobiome.</title>
        <authorList>
            <person name="Mesny F."/>
            <person name="Miyauchi S."/>
            <person name="Thiergart T."/>
            <person name="Pickel B."/>
            <person name="Atanasova L."/>
            <person name="Karlsson M."/>
            <person name="Huettel B."/>
            <person name="Barry K.W."/>
            <person name="Haridas S."/>
            <person name="Chen C."/>
            <person name="Bauer D."/>
            <person name="Andreopoulos W."/>
            <person name="Pangilinan J."/>
            <person name="LaButti K."/>
            <person name="Riley R."/>
            <person name="Lipzen A."/>
            <person name="Clum A."/>
            <person name="Drula E."/>
            <person name="Henrissat B."/>
            <person name="Kohler A."/>
            <person name="Grigoriev I.V."/>
            <person name="Martin F.M."/>
            <person name="Hacquard S."/>
        </authorList>
    </citation>
    <scope>NUCLEOTIDE SEQUENCE</scope>
    <source>
        <strain evidence="2">MPI-CAGE-AT-0016</strain>
    </source>
</reference>
<protein>
    <submittedName>
        <fullName evidence="2">Uncharacterized protein</fullName>
    </submittedName>
</protein>
<dbReference type="AlphaFoldDB" id="A0A8K0TF45"/>
<proteinExistence type="predicted"/>
<feature type="compositionally biased region" description="Basic and acidic residues" evidence="1">
    <location>
        <begin position="45"/>
        <end position="57"/>
    </location>
</feature>
<feature type="region of interest" description="Disordered" evidence="1">
    <location>
        <begin position="1"/>
        <end position="65"/>
    </location>
</feature>
<evidence type="ECO:0000313" key="2">
    <source>
        <dbReference type="EMBL" id="KAH7363394.1"/>
    </source>
</evidence>
<evidence type="ECO:0000256" key="1">
    <source>
        <dbReference type="SAM" id="MobiDB-lite"/>
    </source>
</evidence>
<evidence type="ECO:0000313" key="3">
    <source>
        <dbReference type="Proteomes" id="UP000813385"/>
    </source>
</evidence>
<organism evidence="2 3">
    <name type="scientific">Plectosphaerella cucumerina</name>
    <dbReference type="NCBI Taxonomy" id="40658"/>
    <lineage>
        <taxon>Eukaryota</taxon>
        <taxon>Fungi</taxon>
        <taxon>Dikarya</taxon>
        <taxon>Ascomycota</taxon>
        <taxon>Pezizomycotina</taxon>
        <taxon>Sordariomycetes</taxon>
        <taxon>Hypocreomycetidae</taxon>
        <taxon>Glomerellales</taxon>
        <taxon>Plectosphaerellaceae</taxon>
        <taxon>Plectosphaerella</taxon>
    </lineage>
</organism>
<dbReference type="EMBL" id="JAGPXD010000003">
    <property type="protein sequence ID" value="KAH7363394.1"/>
    <property type="molecule type" value="Genomic_DNA"/>
</dbReference>
<feature type="compositionally biased region" description="Polar residues" evidence="1">
    <location>
        <begin position="1"/>
        <end position="11"/>
    </location>
</feature>
<sequence length="477" mass="52210">MSFQFVDSSNVDPAARRRIRQQAAKGRNAGRSVLRARKPAQTNADRPRPGSLLEKEAMSGWKPRHQTFSPNELMIMSIERPVTSDMATATLPSYFGRGVDVTQRVITFFANPLYTGKLSGINGASIGTPSMWIDLMFVDEAYYHSAMAAGLTALNNACPHPLGQEAAGRHFGMLLKLVGRKLSGAEAVSDATMSAVVMALQYDRYRSKYRDGIVHFAGLGEMVKLRGGLDAVAMQNSLLVHKMLRADLEFAMHLGTPTRFFSDDKFPPLDSASILTPGDGPTEPLFAGLPDWVLEDLSPVLRGVFVDMAVVSHLFNEAAAGSRPKLPSYNAHHAFLSLGQRLIAFSPLGGRRPLEVLDDMVHVGLVCFVTMLLLGLDGRPAELPLLPKLARMVLERQGKHPANRTLDTILLWVLMAGEAASAFEAKDDAVWFLDEAGRLKEALGLTTWESAREVLMALPWILSVHDAPARMAWQKIG</sequence>
<dbReference type="PANTHER" id="PTHR37540">
    <property type="entry name" value="TRANSCRIPTION FACTOR (ACR-2), PUTATIVE-RELATED-RELATED"/>
    <property type="match status" value="1"/>
</dbReference>
<comment type="caution">
    <text evidence="2">The sequence shown here is derived from an EMBL/GenBank/DDBJ whole genome shotgun (WGS) entry which is preliminary data.</text>
</comment>
<name>A0A8K0TF45_9PEZI</name>
<gene>
    <name evidence="2" type="ORF">B0T11DRAFT_93497</name>
</gene>